<feature type="transmembrane region" description="Helical" evidence="1">
    <location>
        <begin position="297"/>
        <end position="314"/>
    </location>
</feature>
<dbReference type="EMBL" id="KJ755557">
    <property type="protein sequence ID" value="AIG62532.1"/>
    <property type="molecule type" value="Genomic_DNA"/>
</dbReference>
<accession>A0A0A8J3M3</accession>
<dbReference type="InterPro" id="IPR049458">
    <property type="entry name" value="EpsG-like"/>
</dbReference>
<name>A0A0A8J3M3_ECOLX</name>
<feature type="transmembrane region" description="Helical" evidence="1">
    <location>
        <begin position="107"/>
        <end position="130"/>
    </location>
</feature>
<gene>
    <name evidence="3" type="primary">wzy</name>
</gene>
<feature type="transmembrane region" description="Helical" evidence="1">
    <location>
        <begin position="70"/>
        <end position="95"/>
    </location>
</feature>
<proteinExistence type="predicted"/>
<evidence type="ECO:0000256" key="1">
    <source>
        <dbReference type="SAM" id="Phobius"/>
    </source>
</evidence>
<dbReference type="AlphaFoldDB" id="A0A0A8J3M3"/>
<dbReference type="Pfam" id="PF14897">
    <property type="entry name" value="EpsG"/>
    <property type="match status" value="1"/>
</dbReference>
<reference evidence="3" key="1">
    <citation type="journal article" date="2014" name="DNA Res.">
        <title>A complete view of the genetic diversity of the Escherichia coli O-antigen biosynthesis gene cluster.</title>
        <authorList>
            <person name="Iguchi A."/>
            <person name="Iyoda S."/>
            <person name="Kikuchi T."/>
            <person name="Ogura Y."/>
            <person name="Katsura K."/>
            <person name="Ohnishi M."/>
            <person name="Hayashi T."/>
            <person name="Thomson N.R."/>
        </authorList>
    </citation>
    <scope>NUCLEOTIDE SEQUENCE</scope>
    <source>
        <strain evidence="3">Bi8337-41</strain>
    </source>
</reference>
<dbReference type="RefSeq" id="WP_001702373.1">
    <property type="nucleotide sequence ID" value="NZ_BHZN01000069.1"/>
</dbReference>
<feature type="transmembrane region" description="Helical" evidence="1">
    <location>
        <begin position="234"/>
        <end position="257"/>
    </location>
</feature>
<evidence type="ECO:0000313" key="2">
    <source>
        <dbReference type="EMBL" id="AIG62532.1"/>
    </source>
</evidence>
<feature type="transmembrane region" description="Helical" evidence="1">
    <location>
        <begin position="6"/>
        <end position="34"/>
    </location>
</feature>
<keyword evidence="1" id="KW-1133">Transmembrane helix</keyword>
<keyword evidence="1" id="KW-0812">Transmembrane</keyword>
<evidence type="ECO:0000313" key="3">
    <source>
        <dbReference type="EMBL" id="BAQ00622.1"/>
    </source>
</evidence>
<feature type="transmembrane region" description="Helical" evidence="1">
    <location>
        <begin position="150"/>
        <end position="174"/>
    </location>
</feature>
<dbReference type="EMBL" id="AB811599">
    <property type="protein sequence ID" value="BAQ00622.1"/>
    <property type="molecule type" value="Genomic_DNA"/>
</dbReference>
<reference evidence="2" key="2">
    <citation type="journal article" date="2016" name="PLoS ONE">
        <title>Comparison of O-Antigen Gene Clusters of All O-Serogroups of Escherichia coli and Proposal for Adopting a New Nomenclature for O-Typing.</title>
        <authorList>
            <person name="DebRoy C."/>
            <person name="Fratamico P.M."/>
            <person name="Yan X."/>
            <person name="Baranzoni G."/>
            <person name="Liu Y."/>
            <person name="Needleman D.S."/>
            <person name="Tebbs R."/>
            <person name="O'Connell C.D."/>
            <person name="Allred A."/>
            <person name="Swimley M."/>
            <person name="Mwangi M."/>
            <person name="Kapur V."/>
            <person name="Raygoza Garay J.A."/>
            <person name="Roberts E.L."/>
            <person name="Katani R."/>
        </authorList>
    </citation>
    <scope>NUCLEOTIDE SEQUENCE</scope>
    <source>
        <strain evidence="2">Bi 8337-41</strain>
    </source>
</reference>
<feature type="transmembrane region" description="Helical" evidence="1">
    <location>
        <begin position="269"/>
        <end position="291"/>
    </location>
</feature>
<keyword evidence="1" id="KW-0472">Membrane</keyword>
<feature type="transmembrane region" description="Helical" evidence="1">
    <location>
        <begin position="186"/>
        <end position="214"/>
    </location>
</feature>
<sequence length="347" mass="40316">MFLYLSIFICISILSFFPYQKYLLKAIMIFLLLMCAFRSEFVDRDYTNYITLIFESANNLFYPIEISFKVISFIAVNMLGGYYFVFIIFALISIYLKYNIIKKSSPFLLLSVLVYYSNTFLLQDMTQIRAGVAGAIVLYSVLQYAKNKNIMSFVMLIFLASTFHITTLLFFIVLAFDTNVVSRRYIFIYFLTLFGACCCYYAGVNFLTLLRYIPVSYVQYKFSDYISQSQGADFVPVNIFSVTQLLHLLIVILSFIFSRKKILSRDKVLVIKIYSLSPLAFIILSSMPVFALRVSELFAISEIILLPFLPLLFRQKQFAKLAIIGICFIMFYINIYHLEILNEYSAL</sequence>
<feature type="transmembrane region" description="Helical" evidence="1">
    <location>
        <begin position="321"/>
        <end position="338"/>
    </location>
</feature>
<protein>
    <submittedName>
        <fullName evidence="3">O-antigen polymerase</fullName>
    </submittedName>
    <submittedName>
        <fullName evidence="2">O-antigene polymerase</fullName>
    </submittedName>
</protein>
<organism evidence="3">
    <name type="scientific">Escherichia coli</name>
    <dbReference type="NCBI Taxonomy" id="562"/>
    <lineage>
        <taxon>Bacteria</taxon>
        <taxon>Pseudomonadati</taxon>
        <taxon>Pseudomonadota</taxon>
        <taxon>Gammaproteobacteria</taxon>
        <taxon>Enterobacterales</taxon>
        <taxon>Enterobacteriaceae</taxon>
        <taxon>Escherichia</taxon>
    </lineage>
</organism>